<accession>A0A9Q3FPR0</accession>
<dbReference type="Proteomes" id="UP000765509">
    <property type="component" value="Unassembled WGS sequence"/>
</dbReference>
<evidence type="ECO:0000313" key="3">
    <source>
        <dbReference type="Proteomes" id="UP000765509"/>
    </source>
</evidence>
<name>A0A9Q3FPR0_9BASI</name>
<evidence type="ECO:0000313" key="2">
    <source>
        <dbReference type="EMBL" id="MBW0544500.1"/>
    </source>
</evidence>
<feature type="region of interest" description="Disordered" evidence="1">
    <location>
        <begin position="40"/>
        <end position="100"/>
    </location>
</feature>
<dbReference type="EMBL" id="AVOT02049328">
    <property type="protein sequence ID" value="MBW0544500.1"/>
    <property type="molecule type" value="Genomic_DNA"/>
</dbReference>
<proteinExistence type="predicted"/>
<comment type="caution">
    <text evidence="2">The sequence shown here is derived from an EMBL/GenBank/DDBJ whole genome shotgun (WGS) entry which is preliminary data.</text>
</comment>
<dbReference type="AlphaFoldDB" id="A0A9Q3FPR0"/>
<reference evidence="2" key="1">
    <citation type="submission" date="2021-03" db="EMBL/GenBank/DDBJ databases">
        <title>Draft genome sequence of rust myrtle Austropuccinia psidii MF-1, a brazilian biotype.</title>
        <authorList>
            <person name="Quecine M.C."/>
            <person name="Pachon D.M.R."/>
            <person name="Bonatelli M.L."/>
            <person name="Correr F.H."/>
            <person name="Franceschini L.M."/>
            <person name="Leite T.F."/>
            <person name="Margarido G.R.A."/>
            <person name="Almeida C.A."/>
            <person name="Ferrarezi J.A."/>
            <person name="Labate C.A."/>
        </authorList>
    </citation>
    <scope>NUCLEOTIDE SEQUENCE</scope>
    <source>
        <strain evidence="2">MF-1</strain>
    </source>
</reference>
<evidence type="ECO:0000256" key="1">
    <source>
        <dbReference type="SAM" id="MobiDB-lite"/>
    </source>
</evidence>
<feature type="compositionally biased region" description="Low complexity" evidence="1">
    <location>
        <begin position="76"/>
        <end position="91"/>
    </location>
</feature>
<keyword evidence="3" id="KW-1185">Reference proteome</keyword>
<gene>
    <name evidence="2" type="ORF">O181_084215</name>
</gene>
<protein>
    <submittedName>
        <fullName evidence="2">Uncharacterized protein</fullName>
    </submittedName>
</protein>
<sequence>MGPENTEDLLRGWKPMSCKGQAQQIKDWFKNQSILSEYQKKKLAQGKDNSPVEAPQASTSKIPPQKVTNKDKQSPKSNQKGNQNAKGNGKSKCNKTYPQN</sequence>
<organism evidence="2 3">
    <name type="scientific">Austropuccinia psidii MF-1</name>
    <dbReference type="NCBI Taxonomy" id="1389203"/>
    <lineage>
        <taxon>Eukaryota</taxon>
        <taxon>Fungi</taxon>
        <taxon>Dikarya</taxon>
        <taxon>Basidiomycota</taxon>
        <taxon>Pucciniomycotina</taxon>
        <taxon>Pucciniomycetes</taxon>
        <taxon>Pucciniales</taxon>
        <taxon>Sphaerophragmiaceae</taxon>
        <taxon>Austropuccinia</taxon>
    </lineage>
</organism>